<dbReference type="GO" id="GO:0005789">
    <property type="term" value="C:endoplasmic reticulum membrane"/>
    <property type="evidence" value="ECO:0007669"/>
    <property type="project" value="UniProtKB-SubCell"/>
</dbReference>
<keyword evidence="9" id="KW-0492">Microsome</keyword>
<dbReference type="GO" id="GO:0020037">
    <property type="term" value="F:heme binding"/>
    <property type="evidence" value="ECO:0007669"/>
    <property type="project" value="InterPro"/>
</dbReference>
<dbReference type="InterPro" id="IPR001128">
    <property type="entry name" value="Cyt_P450"/>
</dbReference>
<dbReference type="GO" id="GO:0004497">
    <property type="term" value="F:monooxygenase activity"/>
    <property type="evidence" value="ECO:0007669"/>
    <property type="project" value="UniProtKB-KW"/>
</dbReference>
<keyword evidence="7 14" id="KW-0479">Metal-binding</keyword>
<accession>A0A9P9YNC3</accession>
<comment type="cofactor">
    <cofactor evidence="1 14">
        <name>heme</name>
        <dbReference type="ChEBI" id="CHEBI:30413"/>
    </cofactor>
</comment>
<dbReference type="Pfam" id="PF00067">
    <property type="entry name" value="p450"/>
    <property type="match status" value="1"/>
</dbReference>
<evidence type="ECO:0000256" key="10">
    <source>
        <dbReference type="ARBA" id="ARBA00023002"/>
    </source>
</evidence>
<evidence type="ECO:0000256" key="2">
    <source>
        <dbReference type="ARBA" id="ARBA00003690"/>
    </source>
</evidence>
<dbReference type="AlphaFoldDB" id="A0A9P9YNC3"/>
<comment type="subcellular location">
    <subcellularLocation>
        <location evidence="4">Endoplasmic reticulum membrane</location>
        <topology evidence="4">Peripheral membrane protein</topology>
    </subcellularLocation>
    <subcellularLocation>
        <location evidence="3">Microsome membrane</location>
        <topology evidence="3">Peripheral membrane protein</topology>
    </subcellularLocation>
</comment>
<evidence type="ECO:0000256" key="3">
    <source>
        <dbReference type="ARBA" id="ARBA00004174"/>
    </source>
</evidence>
<keyword evidence="12 15" id="KW-0503">Monooxygenase</keyword>
<keyword evidence="8" id="KW-0256">Endoplasmic reticulum</keyword>
<evidence type="ECO:0000256" key="11">
    <source>
        <dbReference type="ARBA" id="ARBA00023004"/>
    </source>
</evidence>
<evidence type="ECO:0000256" key="4">
    <source>
        <dbReference type="ARBA" id="ARBA00004406"/>
    </source>
</evidence>
<dbReference type="GO" id="GO:0016705">
    <property type="term" value="F:oxidoreductase activity, acting on paired donors, with incorporation or reduction of molecular oxygen"/>
    <property type="evidence" value="ECO:0007669"/>
    <property type="project" value="InterPro"/>
</dbReference>
<dbReference type="PRINTS" id="PR00385">
    <property type="entry name" value="P450"/>
</dbReference>
<evidence type="ECO:0000256" key="15">
    <source>
        <dbReference type="RuleBase" id="RU000461"/>
    </source>
</evidence>
<gene>
    <name evidence="16" type="ORF">M5D96_007603</name>
</gene>
<evidence type="ECO:0000256" key="13">
    <source>
        <dbReference type="ARBA" id="ARBA00023136"/>
    </source>
</evidence>
<dbReference type="InterPro" id="IPR017972">
    <property type="entry name" value="Cyt_P450_CS"/>
</dbReference>
<dbReference type="GO" id="GO:0005506">
    <property type="term" value="F:iron ion binding"/>
    <property type="evidence" value="ECO:0007669"/>
    <property type="project" value="InterPro"/>
</dbReference>
<evidence type="ECO:0008006" key="18">
    <source>
        <dbReference type="Google" id="ProtNLM"/>
    </source>
</evidence>
<dbReference type="Gene3D" id="1.10.630.10">
    <property type="entry name" value="Cytochrome P450"/>
    <property type="match status" value="1"/>
</dbReference>
<dbReference type="PANTHER" id="PTHR24292">
    <property type="entry name" value="CYTOCHROME P450"/>
    <property type="match status" value="1"/>
</dbReference>
<organism evidence="16 17">
    <name type="scientific">Drosophila gunungcola</name>
    <name type="common">fruit fly</name>
    <dbReference type="NCBI Taxonomy" id="103775"/>
    <lineage>
        <taxon>Eukaryota</taxon>
        <taxon>Metazoa</taxon>
        <taxon>Ecdysozoa</taxon>
        <taxon>Arthropoda</taxon>
        <taxon>Hexapoda</taxon>
        <taxon>Insecta</taxon>
        <taxon>Pterygota</taxon>
        <taxon>Neoptera</taxon>
        <taxon>Endopterygota</taxon>
        <taxon>Diptera</taxon>
        <taxon>Brachycera</taxon>
        <taxon>Muscomorpha</taxon>
        <taxon>Ephydroidea</taxon>
        <taxon>Drosophilidae</taxon>
        <taxon>Drosophila</taxon>
        <taxon>Sophophora</taxon>
    </lineage>
</organism>
<dbReference type="PANTHER" id="PTHR24292:SF54">
    <property type="entry name" value="CYP9F3-RELATED"/>
    <property type="match status" value="1"/>
</dbReference>
<proteinExistence type="inferred from homology"/>
<keyword evidence="6 14" id="KW-0349">Heme</keyword>
<comment type="similarity">
    <text evidence="5 15">Belongs to the cytochrome P450 family.</text>
</comment>
<evidence type="ECO:0000313" key="16">
    <source>
        <dbReference type="EMBL" id="KAI8040173.1"/>
    </source>
</evidence>
<evidence type="ECO:0000256" key="8">
    <source>
        <dbReference type="ARBA" id="ARBA00022824"/>
    </source>
</evidence>
<evidence type="ECO:0000313" key="17">
    <source>
        <dbReference type="Proteomes" id="UP001059596"/>
    </source>
</evidence>
<evidence type="ECO:0000256" key="6">
    <source>
        <dbReference type="ARBA" id="ARBA00022617"/>
    </source>
</evidence>
<sequence length="524" mass="61233">MVFVELLIFVAFGGLFLYKWSVHTFGYFTKRGVAHDKPIPLLGNISWSVLMGKDSYVRHSIEMHMRLKQHKVYGVYNLRDPLYYLSDPELIRQVGIKSFDNFANHRKGPSDGPNDTNVLSKSLLSLRDRRWKQMRSTLSPTFTSLKIRQMFELIQYCNVEAVGFVQRQLDEGNAELELKDFFTRYTNDVIATAAFGIQVNSFKDPNNEFFSFGQRISEFRFWDALKVMFYILMPKLMKALRVPVMDMNNVEYFKKLVFDAMNCRKEQNIVRPDMIHLLMEAQKQFKIDQEASKEDADRNQEARAEFNDIDLLAQCLLFFSAGFETVATCLSFTCYELQMNAEVQDKLYEEILAVKEKLGDKPLDYDTLMGMKYLDCVVSESLRKWPPAFILDRMCSADFQLRDEQGEVLVNVSKDELVHIPIMAIHHDPENFPEPLAFRPERFDDEHKHEIRQFTYLPFGVGQRSCIGNRLALMEVKSLIFQLVLRYRLKSTERTPRDMMASISGFRLMPRELFWCKLESRGSA</sequence>
<reference evidence="16" key="1">
    <citation type="journal article" date="2023" name="Genome Biol. Evol.">
        <title>Long-read-based Genome Assembly of Drosophila gunungcola Reveals Fewer Chemosensory Genes in Flower-breeding Species.</title>
        <authorList>
            <person name="Negi A."/>
            <person name="Liao B.Y."/>
            <person name="Yeh S.D."/>
        </authorList>
    </citation>
    <scope>NUCLEOTIDE SEQUENCE</scope>
    <source>
        <strain evidence="16">Sukarami</strain>
    </source>
</reference>
<dbReference type="Proteomes" id="UP001059596">
    <property type="component" value="Unassembled WGS sequence"/>
</dbReference>
<comment type="caution">
    <text evidence="16">The sequence shown here is derived from an EMBL/GenBank/DDBJ whole genome shotgun (WGS) entry which is preliminary data.</text>
</comment>
<keyword evidence="13" id="KW-0472">Membrane</keyword>
<evidence type="ECO:0000256" key="9">
    <source>
        <dbReference type="ARBA" id="ARBA00022848"/>
    </source>
</evidence>
<dbReference type="FunFam" id="1.10.630.10:FF:000042">
    <property type="entry name" value="Cytochrome P450"/>
    <property type="match status" value="1"/>
</dbReference>
<dbReference type="PRINTS" id="PR00463">
    <property type="entry name" value="EP450I"/>
</dbReference>
<keyword evidence="10 15" id="KW-0560">Oxidoreductase</keyword>
<dbReference type="InterPro" id="IPR050476">
    <property type="entry name" value="Insect_CytP450_Detox"/>
</dbReference>
<keyword evidence="11 14" id="KW-0408">Iron</keyword>
<dbReference type="EMBL" id="JAMKOV010000005">
    <property type="protein sequence ID" value="KAI8040173.1"/>
    <property type="molecule type" value="Genomic_DNA"/>
</dbReference>
<dbReference type="OrthoDB" id="2789670at2759"/>
<comment type="function">
    <text evidence="2">May be involved in the metabolism of insect hormones and in the breakdown of synthetic insecticides.</text>
</comment>
<evidence type="ECO:0000256" key="5">
    <source>
        <dbReference type="ARBA" id="ARBA00010617"/>
    </source>
</evidence>
<dbReference type="PROSITE" id="PS00086">
    <property type="entry name" value="CYTOCHROME_P450"/>
    <property type="match status" value="1"/>
</dbReference>
<name>A0A9P9YNC3_9MUSC</name>
<keyword evidence="17" id="KW-1185">Reference proteome</keyword>
<evidence type="ECO:0000256" key="7">
    <source>
        <dbReference type="ARBA" id="ARBA00022723"/>
    </source>
</evidence>
<dbReference type="InterPro" id="IPR036396">
    <property type="entry name" value="Cyt_P450_sf"/>
</dbReference>
<evidence type="ECO:0000256" key="12">
    <source>
        <dbReference type="ARBA" id="ARBA00023033"/>
    </source>
</evidence>
<evidence type="ECO:0000256" key="14">
    <source>
        <dbReference type="PIRSR" id="PIRSR602401-1"/>
    </source>
</evidence>
<dbReference type="CDD" id="cd11056">
    <property type="entry name" value="CYP6-like"/>
    <property type="match status" value="1"/>
</dbReference>
<feature type="binding site" description="axial binding residue" evidence="14">
    <location>
        <position position="466"/>
    </location>
    <ligand>
        <name>heme</name>
        <dbReference type="ChEBI" id="CHEBI:30413"/>
    </ligand>
    <ligandPart>
        <name>Fe</name>
        <dbReference type="ChEBI" id="CHEBI:18248"/>
    </ligandPart>
</feature>
<evidence type="ECO:0000256" key="1">
    <source>
        <dbReference type="ARBA" id="ARBA00001971"/>
    </source>
</evidence>
<dbReference type="InterPro" id="IPR002401">
    <property type="entry name" value="Cyt_P450_E_grp-I"/>
</dbReference>
<dbReference type="SUPFAM" id="SSF48264">
    <property type="entry name" value="Cytochrome P450"/>
    <property type="match status" value="1"/>
</dbReference>
<protein>
    <recommendedName>
        <fullName evidence="18">Cytochrome P450 9c1</fullName>
    </recommendedName>
</protein>